<dbReference type="EC" id="2.1.1.-" evidence="3"/>
<reference evidence="6" key="1">
    <citation type="submission" date="2020-12" db="EMBL/GenBank/DDBJ databases">
        <title>Genomic characterization of non-nitrogen-fixing Frankia strains.</title>
        <authorList>
            <person name="Carlos-Shanley C."/>
            <person name="Guerra T."/>
            <person name="Hahn D."/>
        </authorList>
    </citation>
    <scope>NUCLEOTIDE SEQUENCE</scope>
    <source>
        <strain evidence="6">CN6</strain>
    </source>
</reference>
<protein>
    <recommendedName>
        <fullName evidence="3">Methyltransferase</fullName>
        <ecNumber evidence="3">2.1.1.-</ecNumber>
    </recommendedName>
</protein>
<dbReference type="RefSeq" id="WP_203003233.1">
    <property type="nucleotide sequence ID" value="NZ_JADWYU010000094.1"/>
</dbReference>
<dbReference type="SUPFAM" id="SSF53335">
    <property type="entry name" value="S-adenosyl-L-methionine-dependent methyltransferases"/>
    <property type="match status" value="1"/>
</dbReference>
<dbReference type="AlphaFoldDB" id="A0A937RMZ5"/>
<dbReference type="EMBL" id="JAEACQ010000245">
    <property type="protein sequence ID" value="MBL7630264.1"/>
    <property type="molecule type" value="Genomic_DNA"/>
</dbReference>
<dbReference type="InterPro" id="IPR029063">
    <property type="entry name" value="SAM-dependent_MTases_sf"/>
</dbReference>
<gene>
    <name evidence="6" type="ORF">I7412_24510</name>
</gene>
<sequence length="351" mass="37026">MISPGQRGIRTTKTADQPATRGSVDCFRLSSASGVCLAVDNVVTALATIPTASVDCVVTSPLPCLACGSDDIANAKAASGEQPTTEPMAVALVERLRQVFAEVARVLVPSGTAWLHLGDSYTTDADGRGLGQHHCPLQHCRGPNGDISAPSLLGLPWKAVFALQADGWILRSAVVCQTPEATSTPASSGLAIHYSLLFLLVRQPRYHFDLDPLRTPYTGTRALSRRAHRGGTRPHAASTDRTPWPLGPMTAACGGNPGDVWTIPFDREETGQGDDYPIAIPLRAIVAGCRPGGVVLDPFASAGTTGAAARRLGRAFIGIDPCVSSHQLVCGSFGHETHRRADRHDCRRSAS</sequence>
<dbReference type="InterPro" id="IPR002941">
    <property type="entry name" value="DNA_methylase_N4/N6"/>
</dbReference>
<dbReference type="Proteomes" id="UP000604475">
    <property type="component" value="Unassembled WGS sequence"/>
</dbReference>
<name>A0A937RMZ5_9ACTN</name>
<keyword evidence="1" id="KW-0489">Methyltransferase</keyword>
<evidence type="ECO:0000313" key="6">
    <source>
        <dbReference type="EMBL" id="MBL7630264.1"/>
    </source>
</evidence>
<evidence type="ECO:0000256" key="3">
    <source>
        <dbReference type="RuleBase" id="RU362026"/>
    </source>
</evidence>
<comment type="similarity">
    <text evidence="3">Belongs to the N(4)/N(6)-methyltransferase family.</text>
</comment>
<feature type="domain" description="DNA methylase N-4/N-6" evidence="5">
    <location>
        <begin position="93"/>
        <end position="320"/>
    </location>
</feature>
<accession>A0A937RMZ5</accession>
<keyword evidence="2" id="KW-0808">Transferase</keyword>
<dbReference type="GO" id="GO:0003677">
    <property type="term" value="F:DNA binding"/>
    <property type="evidence" value="ECO:0007669"/>
    <property type="project" value="InterPro"/>
</dbReference>
<evidence type="ECO:0000259" key="5">
    <source>
        <dbReference type="Pfam" id="PF01555"/>
    </source>
</evidence>
<proteinExistence type="inferred from homology"/>
<comment type="caution">
    <text evidence="6">The sequence shown here is derived from an EMBL/GenBank/DDBJ whole genome shotgun (WGS) entry which is preliminary data.</text>
</comment>
<keyword evidence="7" id="KW-1185">Reference proteome</keyword>
<evidence type="ECO:0000313" key="7">
    <source>
        <dbReference type="Proteomes" id="UP000604475"/>
    </source>
</evidence>
<feature type="region of interest" description="Disordered" evidence="4">
    <location>
        <begin position="224"/>
        <end position="246"/>
    </location>
</feature>
<dbReference type="GO" id="GO:0032259">
    <property type="term" value="P:methylation"/>
    <property type="evidence" value="ECO:0007669"/>
    <property type="project" value="UniProtKB-KW"/>
</dbReference>
<evidence type="ECO:0000256" key="2">
    <source>
        <dbReference type="ARBA" id="ARBA00022679"/>
    </source>
</evidence>
<organism evidence="6 7">
    <name type="scientific">Frankia nepalensis</name>
    <dbReference type="NCBI Taxonomy" id="1836974"/>
    <lineage>
        <taxon>Bacteria</taxon>
        <taxon>Bacillati</taxon>
        <taxon>Actinomycetota</taxon>
        <taxon>Actinomycetes</taxon>
        <taxon>Frankiales</taxon>
        <taxon>Frankiaceae</taxon>
        <taxon>Frankia</taxon>
    </lineage>
</organism>
<dbReference type="Gene3D" id="3.40.50.150">
    <property type="entry name" value="Vaccinia Virus protein VP39"/>
    <property type="match status" value="1"/>
</dbReference>
<dbReference type="GO" id="GO:0008170">
    <property type="term" value="F:N-methyltransferase activity"/>
    <property type="evidence" value="ECO:0007669"/>
    <property type="project" value="InterPro"/>
</dbReference>
<dbReference type="Pfam" id="PF01555">
    <property type="entry name" value="N6_N4_Mtase"/>
    <property type="match status" value="1"/>
</dbReference>
<evidence type="ECO:0000256" key="4">
    <source>
        <dbReference type="SAM" id="MobiDB-lite"/>
    </source>
</evidence>
<evidence type="ECO:0000256" key="1">
    <source>
        <dbReference type="ARBA" id="ARBA00022603"/>
    </source>
</evidence>
<dbReference type="PRINTS" id="PR00508">
    <property type="entry name" value="S21N4MTFRASE"/>
</dbReference>
<dbReference type="InterPro" id="IPR001091">
    <property type="entry name" value="RM_Methyltransferase"/>
</dbReference>